<name>A0ABW5J744_9BACT</name>
<comment type="pathway">
    <text evidence="7">tRNA modification; N(7)-methylguanine-tRNA biosynthesis.</text>
</comment>
<dbReference type="PANTHER" id="PTHR23417:SF14">
    <property type="entry name" value="PENTACOTRIPEPTIDE-REPEAT REGION OF PRORP DOMAIN-CONTAINING PROTEIN"/>
    <property type="match status" value="1"/>
</dbReference>
<dbReference type="InterPro" id="IPR029063">
    <property type="entry name" value="SAM-dependent_MTases_sf"/>
</dbReference>
<dbReference type="EMBL" id="JBHULC010000007">
    <property type="protein sequence ID" value="MFD2520641.1"/>
    <property type="molecule type" value="Genomic_DNA"/>
</dbReference>
<proteinExistence type="inferred from homology"/>
<dbReference type="Pfam" id="PF02390">
    <property type="entry name" value="Methyltransf_4"/>
    <property type="match status" value="1"/>
</dbReference>
<evidence type="ECO:0000256" key="7">
    <source>
        <dbReference type="HAMAP-Rule" id="MF_01057"/>
    </source>
</evidence>
<dbReference type="CDD" id="cd02440">
    <property type="entry name" value="AdoMet_MTases"/>
    <property type="match status" value="1"/>
</dbReference>
<dbReference type="RefSeq" id="WP_340239937.1">
    <property type="nucleotide sequence ID" value="NZ_JBBEWC010000016.1"/>
</dbReference>
<dbReference type="NCBIfam" id="NF001080">
    <property type="entry name" value="PRK00121.2-2"/>
    <property type="match status" value="1"/>
</dbReference>
<comment type="similarity">
    <text evidence="7">Belongs to the class I-like SAM-binding methyltransferase superfamily. TrmB family.</text>
</comment>
<feature type="binding site" evidence="7">
    <location>
        <position position="157"/>
    </location>
    <ligand>
        <name>substrate</name>
    </ligand>
</feature>
<evidence type="ECO:0000256" key="4">
    <source>
        <dbReference type="ARBA" id="ARBA00022679"/>
    </source>
</evidence>
<gene>
    <name evidence="7 8" type="primary">trmB</name>
    <name evidence="8" type="ORF">ACFSR2_07095</name>
</gene>
<keyword evidence="9" id="KW-1185">Reference proteome</keyword>
<comment type="caution">
    <text evidence="8">The sequence shown here is derived from an EMBL/GenBank/DDBJ whole genome shotgun (WGS) entry which is preliminary data.</text>
</comment>
<keyword evidence="6 7" id="KW-0819">tRNA processing</keyword>
<accession>A0ABW5J744</accession>
<evidence type="ECO:0000256" key="2">
    <source>
        <dbReference type="ARBA" id="ARBA00003015"/>
    </source>
</evidence>
<evidence type="ECO:0000256" key="6">
    <source>
        <dbReference type="ARBA" id="ARBA00022694"/>
    </source>
</evidence>
<organism evidence="8 9">
    <name type="scientific">Emticicia soli</name>
    <dbReference type="NCBI Taxonomy" id="2027878"/>
    <lineage>
        <taxon>Bacteria</taxon>
        <taxon>Pseudomonadati</taxon>
        <taxon>Bacteroidota</taxon>
        <taxon>Cytophagia</taxon>
        <taxon>Cytophagales</taxon>
        <taxon>Leadbetterellaceae</taxon>
        <taxon>Emticicia</taxon>
    </lineage>
</organism>
<evidence type="ECO:0000313" key="9">
    <source>
        <dbReference type="Proteomes" id="UP001597510"/>
    </source>
</evidence>
<reference evidence="9" key="1">
    <citation type="journal article" date="2019" name="Int. J. Syst. Evol. Microbiol.">
        <title>The Global Catalogue of Microorganisms (GCM) 10K type strain sequencing project: providing services to taxonomists for standard genome sequencing and annotation.</title>
        <authorList>
            <consortium name="The Broad Institute Genomics Platform"/>
            <consortium name="The Broad Institute Genome Sequencing Center for Infectious Disease"/>
            <person name="Wu L."/>
            <person name="Ma J."/>
        </authorList>
    </citation>
    <scope>NUCLEOTIDE SEQUENCE [LARGE SCALE GENOMIC DNA]</scope>
    <source>
        <strain evidence="9">KCTC 52344</strain>
    </source>
</reference>
<evidence type="ECO:0000313" key="8">
    <source>
        <dbReference type="EMBL" id="MFD2520641.1"/>
    </source>
</evidence>
<comment type="catalytic activity">
    <reaction evidence="1 7">
        <text>guanosine(46) in tRNA + S-adenosyl-L-methionine = N(7)-methylguanosine(46) in tRNA + S-adenosyl-L-homocysteine</text>
        <dbReference type="Rhea" id="RHEA:42708"/>
        <dbReference type="Rhea" id="RHEA-COMP:10188"/>
        <dbReference type="Rhea" id="RHEA-COMP:10189"/>
        <dbReference type="ChEBI" id="CHEBI:57856"/>
        <dbReference type="ChEBI" id="CHEBI:59789"/>
        <dbReference type="ChEBI" id="CHEBI:74269"/>
        <dbReference type="ChEBI" id="CHEBI:74480"/>
        <dbReference type="EC" id="2.1.1.33"/>
    </reaction>
</comment>
<keyword evidence="3 7" id="KW-0489">Methyltransferase</keyword>
<feature type="binding site" evidence="7">
    <location>
        <position position="121"/>
    </location>
    <ligand>
        <name>S-adenosyl-L-methionine</name>
        <dbReference type="ChEBI" id="CHEBI:59789"/>
    </ligand>
</feature>
<keyword evidence="4 7" id="KW-0808">Transferase</keyword>
<feature type="binding site" evidence="7">
    <location>
        <begin position="197"/>
        <end position="200"/>
    </location>
    <ligand>
        <name>substrate</name>
    </ligand>
</feature>
<dbReference type="EC" id="2.1.1.33" evidence="7"/>
<dbReference type="PANTHER" id="PTHR23417">
    <property type="entry name" value="3-DEOXY-D-MANNO-OCTULOSONIC-ACID TRANSFERASE/TRNA GUANINE-N 7 - -METHYLTRANSFERASE"/>
    <property type="match status" value="1"/>
</dbReference>
<evidence type="ECO:0000256" key="5">
    <source>
        <dbReference type="ARBA" id="ARBA00022691"/>
    </source>
</evidence>
<dbReference type="GO" id="GO:0008176">
    <property type="term" value="F:tRNA (guanine(46)-N7)-methyltransferase activity"/>
    <property type="evidence" value="ECO:0007669"/>
    <property type="project" value="UniProtKB-EC"/>
</dbReference>
<dbReference type="SUPFAM" id="SSF53335">
    <property type="entry name" value="S-adenosyl-L-methionine-dependent methyltransferases"/>
    <property type="match status" value="1"/>
</dbReference>
<comment type="caution">
    <text evidence="7">Lacks conserved residue(s) required for the propagation of feature annotation.</text>
</comment>
<dbReference type="PROSITE" id="PS51625">
    <property type="entry name" value="SAM_MT_TRMB"/>
    <property type="match status" value="1"/>
</dbReference>
<dbReference type="InterPro" id="IPR003358">
    <property type="entry name" value="tRNA_(Gua-N-7)_MeTrfase_Trmb"/>
</dbReference>
<keyword evidence="5 7" id="KW-0949">S-adenosyl-L-methionine</keyword>
<dbReference type="HAMAP" id="MF_01057">
    <property type="entry name" value="tRNA_methyltr_TrmB"/>
    <property type="match status" value="1"/>
</dbReference>
<sequence>MARQKLPRFIHNAQADNVIERGKELYTTIKGQWREKYFKNNNPIVLELACGKGEYSVGLAKKFPEKNFIGIDIKGDRIARGSKRAIEAGLSNVAFLRTPITFLEEFFEENEVDEIWLIHPDPQPRDKEERKRLTNVSYLNLYKKVLKPDGDFFFKTDNSGLFEYSLGTFVEANYTILRHTTDLYSSEFLSEHFDIVTHYEKLFVEKGFKINYLAAKP</sequence>
<dbReference type="NCBIfam" id="TIGR00091">
    <property type="entry name" value="tRNA (guanosine(46)-N7)-methyltransferase TrmB"/>
    <property type="match status" value="1"/>
</dbReference>
<dbReference type="InterPro" id="IPR055361">
    <property type="entry name" value="tRNA_methyltr_TrmB_bact"/>
</dbReference>
<protein>
    <recommendedName>
        <fullName evidence="7">tRNA (guanine-N(7)-)-methyltransferase</fullName>
        <ecNumber evidence="7">2.1.1.33</ecNumber>
    </recommendedName>
    <alternativeName>
        <fullName evidence="7">tRNA (guanine(46)-N(7))-methyltransferase</fullName>
    </alternativeName>
    <alternativeName>
        <fullName evidence="7">tRNA(m7G46)-methyltransferase</fullName>
    </alternativeName>
</protein>
<evidence type="ECO:0000256" key="1">
    <source>
        <dbReference type="ARBA" id="ARBA00000142"/>
    </source>
</evidence>
<comment type="function">
    <text evidence="2 7">Catalyzes the formation of N(7)-methylguanine at position 46 (m7G46) in tRNA.</text>
</comment>
<evidence type="ECO:0000256" key="3">
    <source>
        <dbReference type="ARBA" id="ARBA00022603"/>
    </source>
</evidence>
<dbReference type="Proteomes" id="UP001597510">
    <property type="component" value="Unassembled WGS sequence"/>
</dbReference>
<feature type="binding site" evidence="7">
    <location>
        <position position="47"/>
    </location>
    <ligand>
        <name>S-adenosyl-L-methionine</name>
        <dbReference type="ChEBI" id="CHEBI:59789"/>
    </ligand>
</feature>
<feature type="binding site" evidence="7">
    <location>
        <position position="72"/>
    </location>
    <ligand>
        <name>S-adenosyl-L-methionine</name>
        <dbReference type="ChEBI" id="CHEBI:59789"/>
    </ligand>
</feature>
<dbReference type="Gene3D" id="3.40.50.150">
    <property type="entry name" value="Vaccinia Virus protein VP39"/>
    <property type="match status" value="1"/>
</dbReference>